<dbReference type="Proteomes" id="UP001476950">
    <property type="component" value="Unassembled WGS sequence"/>
</dbReference>
<dbReference type="InterPro" id="IPR011761">
    <property type="entry name" value="ATP-grasp"/>
</dbReference>
<evidence type="ECO:0000313" key="4">
    <source>
        <dbReference type="Proteomes" id="UP001476950"/>
    </source>
</evidence>
<proteinExistence type="predicted"/>
<dbReference type="PANTHER" id="PTHR37018:SF1">
    <property type="entry name" value="CULTURE SPECIFIC PROTEIN, PUTATIVE (AFU_ORTHOLOGUE AFUA_2G00130)-RELATED"/>
    <property type="match status" value="1"/>
</dbReference>
<organism evidence="3 4">
    <name type="scientific">Stenomitos frigidus AS-A4</name>
    <dbReference type="NCBI Taxonomy" id="2933935"/>
    <lineage>
        <taxon>Bacteria</taxon>
        <taxon>Bacillati</taxon>
        <taxon>Cyanobacteriota</taxon>
        <taxon>Cyanophyceae</taxon>
        <taxon>Leptolyngbyales</taxon>
        <taxon>Leptolyngbyaceae</taxon>
        <taxon>Stenomitos</taxon>
    </lineage>
</organism>
<accession>A0ABV0KKM9</accession>
<keyword evidence="1" id="KW-0547">Nucleotide-binding</keyword>
<sequence length="422" mass="47939">MIPQRNFQFFQGNSLSDLFAQDIGDRRCALLLNYPATASWAAYPNTQQYFLQDGSGEATKVSFDKICQKEPWKNLAVLGNTLAGVVITQPPNLLLQYWREHFGHDTHLERMHCATYLDDLNKSDRVEQVVTLFPFDHLLPEKHAVHPDVHYRLLSKATLAELGVSCPNYKTYQLDQVKLDQIQLPQQFPYLIKTSHGLSGEGTYIIRNQSDLNYCQEELNKYLKINLLKTIIVSEFVKDETHNYCVQFYVNKRGDITLIGVTQQLVSSAGSYLGGLIDYTDDLSPFSEMIAAVGQYAHQQGYFGVIGFDVLEDKNGQFYAIDANFRINGSTPLCLQRHQLLSQNKAIAKYSSDYRMNGTLDSILAALKTHLERKDLLILSALEKVKYGKIYTEIYGIVAGETLQEMQQIEQTLHTKGLQLTN</sequence>
<dbReference type="PROSITE" id="PS50975">
    <property type="entry name" value="ATP_GRASP"/>
    <property type="match status" value="1"/>
</dbReference>
<reference evidence="3 4" key="1">
    <citation type="submission" date="2022-04" db="EMBL/GenBank/DDBJ databases">
        <title>Positive selection, recombination, and allopatry shape intraspecific diversity of widespread and dominant cyanobacteria.</title>
        <authorList>
            <person name="Wei J."/>
            <person name="Shu W."/>
            <person name="Hu C."/>
        </authorList>
    </citation>
    <scope>NUCLEOTIDE SEQUENCE [LARGE SCALE GENOMIC DNA]</scope>
    <source>
        <strain evidence="3 4">AS-A4</strain>
    </source>
</reference>
<name>A0ABV0KKM9_9CYAN</name>
<dbReference type="EMBL" id="JAMPLM010000007">
    <property type="protein sequence ID" value="MEP1058905.1"/>
    <property type="molecule type" value="Genomic_DNA"/>
</dbReference>
<feature type="domain" description="ATP-grasp" evidence="2">
    <location>
        <begin position="156"/>
        <end position="352"/>
    </location>
</feature>
<gene>
    <name evidence="3" type="ORF">NDI38_10700</name>
</gene>
<dbReference type="RefSeq" id="WP_190448312.1">
    <property type="nucleotide sequence ID" value="NZ_JAMPLM010000007.1"/>
</dbReference>
<dbReference type="PANTHER" id="PTHR37018">
    <property type="entry name" value="CULTURE SPECIFIC PROTEIN, PUTATIVE (AFU_ORTHOLOGUE AFUA_2G00130)-RELATED"/>
    <property type="match status" value="1"/>
</dbReference>
<dbReference type="InterPro" id="IPR053269">
    <property type="entry name" value="Asp-Met_ligase"/>
</dbReference>
<keyword evidence="1" id="KW-0067">ATP-binding</keyword>
<keyword evidence="4" id="KW-1185">Reference proteome</keyword>
<evidence type="ECO:0000259" key="2">
    <source>
        <dbReference type="PROSITE" id="PS50975"/>
    </source>
</evidence>
<protein>
    <submittedName>
        <fullName evidence="3">ATP-grasp domain-containing protein</fullName>
    </submittedName>
</protein>
<dbReference type="SUPFAM" id="SSF56059">
    <property type="entry name" value="Glutathione synthetase ATP-binding domain-like"/>
    <property type="match status" value="1"/>
</dbReference>
<evidence type="ECO:0000256" key="1">
    <source>
        <dbReference type="PROSITE-ProRule" id="PRU00409"/>
    </source>
</evidence>
<comment type="caution">
    <text evidence="3">The sequence shown here is derived from an EMBL/GenBank/DDBJ whole genome shotgun (WGS) entry which is preliminary data.</text>
</comment>
<evidence type="ECO:0000313" key="3">
    <source>
        <dbReference type="EMBL" id="MEP1058905.1"/>
    </source>
</evidence>
<dbReference type="Gene3D" id="3.30.470.20">
    <property type="entry name" value="ATP-grasp fold, B domain"/>
    <property type="match status" value="1"/>
</dbReference>